<reference evidence="3 4" key="1">
    <citation type="journal article" date="2017" name="Int. J. Parasitol.">
        <title>The genome of the protozoan parasite Cystoisospora suis and a reverse vaccinology approach to identify vaccine candidates.</title>
        <authorList>
            <person name="Palmieri N."/>
            <person name="Shrestha A."/>
            <person name="Ruttkowski B."/>
            <person name="Beck T."/>
            <person name="Vogl C."/>
            <person name="Tomley F."/>
            <person name="Blake D.P."/>
            <person name="Joachim A."/>
        </authorList>
    </citation>
    <scope>NUCLEOTIDE SEQUENCE [LARGE SCALE GENOMIC DNA]</scope>
    <source>
        <strain evidence="3 4">Wien I</strain>
    </source>
</reference>
<dbReference type="Pfam" id="PF00400">
    <property type="entry name" value="WD40"/>
    <property type="match status" value="1"/>
</dbReference>
<dbReference type="InterPro" id="IPR036322">
    <property type="entry name" value="WD40_repeat_dom_sf"/>
</dbReference>
<organism evidence="3 4">
    <name type="scientific">Cystoisospora suis</name>
    <dbReference type="NCBI Taxonomy" id="483139"/>
    <lineage>
        <taxon>Eukaryota</taxon>
        <taxon>Sar</taxon>
        <taxon>Alveolata</taxon>
        <taxon>Apicomplexa</taxon>
        <taxon>Conoidasida</taxon>
        <taxon>Coccidia</taxon>
        <taxon>Eucoccidiorida</taxon>
        <taxon>Eimeriorina</taxon>
        <taxon>Sarcocystidae</taxon>
        <taxon>Cystoisospora</taxon>
    </lineage>
</organism>
<evidence type="ECO:0000313" key="4">
    <source>
        <dbReference type="Proteomes" id="UP000221165"/>
    </source>
</evidence>
<dbReference type="PROSITE" id="PS50082">
    <property type="entry name" value="WD_REPEATS_2"/>
    <property type="match status" value="1"/>
</dbReference>
<dbReference type="GeneID" id="94426820"/>
<gene>
    <name evidence="3" type="ORF">CSUI_003411</name>
</gene>
<feature type="region of interest" description="Disordered" evidence="2">
    <location>
        <begin position="1"/>
        <end position="21"/>
    </location>
</feature>
<feature type="region of interest" description="Disordered" evidence="2">
    <location>
        <begin position="68"/>
        <end position="108"/>
    </location>
</feature>
<sequence length="932" mass="100830">MERRPASGADTDPPFTARRHTTSLREAFRRAGNSAGARKISSAKPAVSRMFSSGGQIARGQSTIQLLSSPRTARQSVHKSLGNRRRPSDGPSASRDDQFHAAAGNADGSGKSLTFQISLVWRHDEFFSHKVSVRADTEAPPEVMCAHYDTGERSLFLGLSTGALLVWKDAVEGGTLVSGSNSPVILKAKEHLGAISSMIFLKTLEPDRTLRQGATKTWEERSPGSPSGMVPGSALTRSASLEEAGFLFTGSADRNIKLWVVQSKKIVCVRTLCLHGGTVISLSYCYPYLFSTSTDGTALICRADPTSGSLKHPQFTVVEKVFTHTVYHPSIKLVLSNKKAWYDTVATRSNGDRISVYYGATDGSILMLDNTQASVPANPVIGGGGAPPTSLHTQERATLWNNSRNSATLISLNGGKRYSTALCDTSCWDSLLAASETAATRNSQNARASGRASEPLDALPCATLPVPFRIQNRLNLHTLGLRKVYCLPLDSVVATLGSDASLSIVDPLTGQVWWKEENPEGCCYSACTWLSSLNMLLVGDDHGNLSFYNIYSKERIHSQQVTESRISALCVGNRHCWHCSRTPSCRHRPDTGRNIPPRPHSWDVHKGVCTRVIKQKYPDITSILIKLVATIGGDRLHQGTRDASQYRCLLRHAENSWMLMEDLNGFLTGHEDGDVRFWTLKDFSSFSVYNTKGSESVRHLSASQGRRLPLSCAVAAATLPEARRLTFAAAPRHHIHINSVASMCCWRPTPHCKPDDCSGSKGGLGVASGEIAGRTGPPPGPSSVDRGPRSSCQVYHVLTCGYDGRMNVTELRADEETGEVISKFIDAITCLANGSGNLISGSVDKTIRFWDVKAGDCIRVLRNQSEAVLCITPFGGEYTGMWSSVSWSGRVSVWDASCRVVASKTFGKIIACCACVGSLTHLLVGTGKPVVA</sequence>
<dbReference type="SUPFAM" id="SSF50978">
    <property type="entry name" value="WD40 repeat-like"/>
    <property type="match status" value="1"/>
</dbReference>
<protein>
    <submittedName>
        <fullName evidence="3">Wd g-beta repeat protein</fullName>
    </submittedName>
</protein>
<dbReference type="OrthoDB" id="674604at2759"/>
<dbReference type="EMBL" id="MIGC01001521">
    <property type="protein sequence ID" value="PHJ22737.1"/>
    <property type="molecule type" value="Genomic_DNA"/>
</dbReference>
<dbReference type="PANTHER" id="PTHR44156">
    <property type="entry name" value="SUPERNUMERARY LIMBS, ISOFORM B-RELATED"/>
    <property type="match status" value="1"/>
</dbReference>
<dbReference type="VEuPathDB" id="ToxoDB:CSUI_003411"/>
<feature type="repeat" description="WD" evidence="1">
    <location>
        <begin position="838"/>
        <end position="860"/>
    </location>
</feature>
<comment type="caution">
    <text evidence="3">The sequence shown here is derived from an EMBL/GenBank/DDBJ whole genome shotgun (WGS) entry which is preliminary data.</text>
</comment>
<keyword evidence="4" id="KW-1185">Reference proteome</keyword>
<dbReference type="InterPro" id="IPR015943">
    <property type="entry name" value="WD40/YVTN_repeat-like_dom_sf"/>
</dbReference>
<dbReference type="AlphaFoldDB" id="A0A2C6L0X2"/>
<evidence type="ECO:0000256" key="1">
    <source>
        <dbReference type="PROSITE-ProRule" id="PRU00221"/>
    </source>
</evidence>
<dbReference type="Gene3D" id="2.130.10.10">
    <property type="entry name" value="YVTN repeat-like/Quinoprotein amine dehydrogenase"/>
    <property type="match status" value="3"/>
</dbReference>
<feature type="compositionally biased region" description="Low complexity" evidence="2">
    <location>
        <begin position="223"/>
        <end position="233"/>
    </location>
</feature>
<proteinExistence type="predicted"/>
<dbReference type="InterPro" id="IPR001680">
    <property type="entry name" value="WD40_rpt"/>
</dbReference>
<dbReference type="Proteomes" id="UP000221165">
    <property type="component" value="Unassembled WGS sequence"/>
</dbReference>
<feature type="region of interest" description="Disordered" evidence="2">
    <location>
        <begin position="214"/>
        <end position="233"/>
    </location>
</feature>
<feature type="region of interest" description="Disordered" evidence="2">
    <location>
        <begin position="768"/>
        <end position="788"/>
    </location>
</feature>
<evidence type="ECO:0000313" key="3">
    <source>
        <dbReference type="EMBL" id="PHJ22737.1"/>
    </source>
</evidence>
<dbReference type="SMART" id="SM00320">
    <property type="entry name" value="WD40"/>
    <property type="match status" value="5"/>
</dbReference>
<dbReference type="RefSeq" id="XP_067924414.1">
    <property type="nucleotide sequence ID" value="XM_068063609.1"/>
</dbReference>
<evidence type="ECO:0000256" key="2">
    <source>
        <dbReference type="SAM" id="MobiDB-lite"/>
    </source>
</evidence>
<dbReference type="InterPro" id="IPR053299">
    <property type="entry name" value="ASTRA_WD_repeat"/>
</dbReference>
<name>A0A2C6L0X2_9APIC</name>
<accession>A0A2C6L0X2</accession>
<keyword evidence="1" id="KW-0853">WD repeat</keyword>